<proteinExistence type="predicted"/>
<protein>
    <recommendedName>
        <fullName evidence="1">SnoaL-like domain-containing protein</fullName>
    </recommendedName>
</protein>
<dbReference type="EMBL" id="BOOH01000026">
    <property type="protein sequence ID" value="GIH77177.1"/>
    <property type="molecule type" value="Genomic_DNA"/>
</dbReference>
<dbReference type="Pfam" id="PF12680">
    <property type="entry name" value="SnoaL_2"/>
    <property type="match status" value="1"/>
</dbReference>
<dbReference type="InterPro" id="IPR032710">
    <property type="entry name" value="NTF2-like_dom_sf"/>
</dbReference>
<evidence type="ECO:0000313" key="2">
    <source>
        <dbReference type="EMBL" id="GIH77177.1"/>
    </source>
</evidence>
<evidence type="ECO:0000259" key="1">
    <source>
        <dbReference type="Pfam" id="PF12680"/>
    </source>
</evidence>
<organism evidence="2 3">
    <name type="scientific">Planobispora longispora</name>
    <dbReference type="NCBI Taxonomy" id="28887"/>
    <lineage>
        <taxon>Bacteria</taxon>
        <taxon>Bacillati</taxon>
        <taxon>Actinomycetota</taxon>
        <taxon>Actinomycetes</taxon>
        <taxon>Streptosporangiales</taxon>
        <taxon>Streptosporangiaceae</taxon>
        <taxon>Planobispora</taxon>
    </lineage>
</organism>
<gene>
    <name evidence="2" type="ORF">Plo01_36060</name>
</gene>
<dbReference type="Gene3D" id="3.10.450.50">
    <property type="match status" value="1"/>
</dbReference>
<comment type="caution">
    <text evidence="2">The sequence shown here is derived from an EMBL/GenBank/DDBJ whole genome shotgun (WGS) entry which is preliminary data.</text>
</comment>
<name>A0A8J3W5U3_9ACTN</name>
<dbReference type="Proteomes" id="UP000616724">
    <property type="component" value="Unassembled WGS sequence"/>
</dbReference>
<dbReference type="AlphaFoldDB" id="A0A8J3W5U3"/>
<reference evidence="2 3" key="1">
    <citation type="submission" date="2021-01" db="EMBL/GenBank/DDBJ databases">
        <title>Whole genome shotgun sequence of Planobispora longispora NBRC 13918.</title>
        <authorList>
            <person name="Komaki H."/>
            <person name="Tamura T."/>
        </authorList>
    </citation>
    <scope>NUCLEOTIDE SEQUENCE [LARGE SCALE GENOMIC DNA]</scope>
    <source>
        <strain evidence="2 3">NBRC 13918</strain>
    </source>
</reference>
<evidence type="ECO:0000313" key="3">
    <source>
        <dbReference type="Proteomes" id="UP000616724"/>
    </source>
</evidence>
<dbReference type="SUPFAM" id="SSF54427">
    <property type="entry name" value="NTF2-like"/>
    <property type="match status" value="1"/>
</dbReference>
<feature type="domain" description="SnoaL-like" evidence="1">
    <location>
        <begin position="21"/>
        <end position="115"/>
    </location>
</feature>
<sequence>MSVPGCNVRRMDETSESRRAVHAYIDSAERRDWERFGALLAEDVVYEMPQTRERIRGKSAFLRFNMDYPGDWHLQARRVVADGRHAAAWIDARVGDEHQDACVWFELSGEGLISRVVDYWPDPYDPPSDREHLVERW</sequence>
<accession>A0A8J3W5U3</accession>
<keyword evidence="3" id="KW-1185">Reference proteome</keyword>
<dbReference type="InterPro" id="IPR037401">
    <property type="entry name" value="SnoaL-like"/>
</dbReference>